<keyword evidence="8" id="KW-0812">Transmembrane</keyword>
<dbReference type="InterPro" id="IPR000014">
    <property type="entry name" value="PAS"/>
</dbReference>
<keyword evidence="4" id="KW-0547">Nucleotide-binding</keyword>
<feature type="transmembrane region" description="Helical" evidence="8">
    <location>
        <begin position="31"/>
        <end position="51"/>
    </location>
</feature>
<keyword evidence="8" id="KW-1133">Transmembrane helix</keyword>
<dbReference type="InterPro" id="IPR005467">
    <property type="entry name" value="His_kinase_dom"/>
</dbReference>
<dbReference type="RefSeq" id="WP_022277447.1">
    <property type="nucleotide sequence ID" value="NZ_CABJGD010000004.1"/>
</dbReference>
<dbReference type="PANTHER" id="PTHR43065:SF46">
    <property type="entry name" value="C4-DICARBOXYLATE TRANSPORT SENSOR PROTEIN DCTB"/>
    <property type="match status" value="1"/>
</dbReference>
<dbReference type="Gene3D" id="1.10.287.130">
    <property type="match status" value="1"/>
</dbReference>
<dbReference type="InterPro" id="IPR036097">
    <property type="entry name" value="HisK_dim/P_sf"/>
</dbReference>
<evidence type="ECO:0000256" key="7">
    <source>
        <dbReference type="ARBA" id="ARBA00023012"/>
    </source>
</evidence>
<dbReference type="SMART" id="SM00387">
    <property type="entry name" value="HATPase_c"/>
    <property type="match status" value="1"/>
</dbReference>
<dbReference type="EMBL" id="QSFT01000004">
    <property type="protein sequence ID" value="RHA77988.1"/>
    <property type="molecule type" value="Genomic_DNA"/>
</dbReference>
<proteinExistence type="predicted"/>
<comment type="catalytic activity">
    <reaction evidence="1">
        <text>ATP + protein L-histidine = ADP + protein N-phospho-L-histidine.</text>
        <dbReference type="EC" id="2.7.13.3"/>
    </reaction>
</comment>
<dbReference type="Gene3D" id="3.30.565.10">
    <property type="entry name" value="Histidine kinase-like ATPase, C-terminal domain"/>
    <property type="match status" value="1"/>
</dbReference>
<dbReference type="SUPFAM" id="SSF55874">
    <property type="entry name" value="ATPase domain of HSP90 chaperone/DNA topoisomerase II/histidine kinase"/>
    <property type="match status" value="1"/>
</dbReference>
<name>A0A413T3H3_9BACT</name>
<keyword evidence="7" id="KW-0902">Two-component regulatory system</keyword>
<dbReference type="PROSITE" id="PS50112">
    <property type="entry name" value="PAS"/>
    <property type="match status" value="1"/>
</dbReference>
<feature type="transmembrane region" description="Helical" evidence="8">
    <location>
        <begin position="5"/>
        <end position="25"/>
    </location>
</feature>
<dbReference type="PRINTS" id="PR00344">
    <property type="entry name" value="BCTRLSENSOR"/>
</dbReference>
<evidence type="ECO:0000256" key="6">
    <source>
        <dbReference type="ARBA" id="ARBA00022840"/>
    </source>
</evidence>
<dbReference type="AlphaFoldDB" id="A0A413T3H3"/>
<accession>A0A413T3H3</accession>
<dbReference type="EC" id="2.7.13.3" evidence="2"/>
<dbReference type="InterPro" id="IPR004358">
    <property type="entry name" value="Sig_transdc_His_kin-like_C"/>
</dbReference>
<organism evidence="11 12">
    <name type="scientific">Phocaeicola coprophilus</name>
    <dbReference type="NCBI Taxonomy" id="387090"/>
    <lineage>
        <taxon>Bacteria</taxon>
        <taxon>Pseudomonadati</taxon>
        <taxon>Bacteroidota</taxon>
        <taxon>Bacteroidia</taxon>
        <taxon>Bacteroidales</taxon>
        <taxon>Bacteroidaceae</taxon>
        <taxon>Phocaeicola</taxon>
    </lineage>
</organism>
<evidence type="ECO:0000256" key="3">
    <source>
        <dbReference type="ARBA" id="ARBA00022679"/>
    </source>
</evidence>
<dbReference type="PROSITE" id="PS50109">
    <property type="entry name" value="HIS_KIN"/>
    <property type="match status" value="1"/>
</dbReference>
<comment type="caution">
    <text evidence="11">The sequence shown here is derived from an EMBL/GenBank/DDBJ whole genome shotgun (WGS) entry which is preliminary data.</text>
</comment>
<keyword evidence="6" id="KW-0067">ATP-binding</keyword>
<evidence type="ECO:0000256" key="2">
    <source>
        <dbReference type="ARBA" id="ARBA00012438"/>
    </source>
</evidence>
<protein>
    <recommendedName>
        <fullName evidence="2">histidine kinase</fullName>
        <ecNumber evidence="2">2.7.13.3</ecNumber>
    </recommendedName>
</protein>
<dbReference type="SUPFAM" id="SSF47384">
    <property type="entry name" value="Homodimeric domain of signal transducing histidine kinase"/>
    <property type="match status" value="1"/>
</dbReference>
<evidence type="ECO:0000259" key="10">
    <source>
        <dbReference type="PROSITE" id="PS50112"/>
    </source>
</evidence>
<evidence type="ECO:0000256" key="5">
    <source>
        <dbReference type="ARBA" id="ARBA00022777"/>
    </source>
</evidence>
<reference evidence="11 12" key="1">
    <citation type="submission" date="2018-08" db="EMBL/GenBank/DDBJ databases">
        <title>A genome reference for cultivated species of the human gut microbiota.</title>
        <authorList>
            <person name="Zou Y."/>
            <person name="Xue W."/>
            <person name="Luo G."/>
        </authorList>
    </citation>
    <scope>NUCLEOTIDE SEQUENCE [LARGE SCALE GENOMIC DNA]</scope>
    <source>
        <strain evidence="11 12">AM42-38</strain>
    </source>
</reference>
<sequence length="427" mass="48467">MKRYLFCLTTHIAGIVLLTACALLAFLHEMWFCSITAVLLTVGTSFSLYRIQMRQTSMIQRIVECMKRNDFSQTASPSFSDRAMQELANDLSEVLKGIRNRMLDEEVKLQYYENLLDKVDTAVIVTDHQGRAEWMNKAARPLLGEHKQLPGQVLEALRKKQQVAHLTIQDLPMDLAIASSVIHLQGRERWIISLKNIHSALEHTEMEAWQKLIRVLTHEIMNSITPIISLAETLSERSRENPHDERTRTHIQKGLEVIHRRSKGLLEFVENYRKLTRIAPPVREQISVQAFFDDLRRLYPSPLFHFTAPSGLTFLADRTQMEQIFINLLKNASEACIHTPDASVEISAQPVREGISLVVSDNGEGMLPEVTERIFVPFFTTKPSGSGIGLSLCKQIITLHNGRIQVQSQPGKGSKFTIILPQNNLPS</sequence>
<keyword evidence="8" id="KW-0472">Membrane</keyword>
<evidence type="ECO:0000256" key="4">
    <source>
        <dbReference type="ARBA" id="ARBA00022741"/>
    </source>
</evidence>
<dbReference type="Proteomes" id="UP000283855">
    <property type="component" value="Unassembled WGS sequence"/>
</dbReference>
<evidence type="ECO:0000313" key="12">
    <source>
        <dbReference type="Proteomes" id="UP000283855"/>
    </source>
</evidence>
<feature type="domain" description="Histidine kinase" evidence="9">
    <location>
        <begin position="215"/>
        <end position="424"/>
    </location>
</feature>
<dbReference type="InterPro" id="IPR036890">
    <property type="entry name" value="HATPase_C_sf"/>
</dbReference>
<dbReference type="GO" id="GO:0000155">
    <property type="term" value="F:phosphorelay sensor kinase activity"/>
    <property type="evidence" value="ECO:0007669"/>
    <property type="project" value="InterPro"/>
</dbReference>
<dbReference type="Gene3D" id="3.30.450.20">
    <property type="entry name" value="PAS domain"/>
    <property type="match status" value="1"/>
</dbReference>
<keyword evidence="3" id="KW-0808">Transferase</keyword>
<evidence type="ECO:0000256" key="8">
    <source>
        <dbReference type="SAM" id="Phobius"/>
    </source>
</evidence>
<dbReference type="InterPro" id="IPR003594">
    <property type="entry name" value="HATPase_dom"/>
</dbReference>
<evidence type="ECO:0000256" key="1">
    <source>
        <dbReference type="ARBA" id="ARBA00000085"/>
    </source>
</evidence>
<dbReference type="Pfam" id="PF02518">
    <property type="entry name" value="HATPase_c"/>
    <property type="match status" value="1"/>
</dbReference>
<evidence type="ECO:0000259" key="9">
    <source>
        <dbReference type="PROSITE" id="PS50109"/>
    </source>
</evidence>
<evidence type="ECO:0000313" key="11">
    <source>
        <dbReference type="EMBL" id="RHA77988.1"/>
    </source>
</evidence>
<dbReference type="PROSITE" id="PS51257">
    <property type="entry name" value="PROKAR_LIPOPROTEIN"/>
    <property type="match status" value="1"/>
</dbReference>
<dbReference type="GO" id="GO:0005524">
    <property type="term" value="F:ATP binding"/>
    <property type="evidence" value="ECO:0007669"/>
    <property type="project" value="UniProtKB-KW"/>
</dbReference>
<gene>
    <name evidence="11" type="ORF">DW921_03010</name>
</gene>
<feature type="domain" description="PAS" evidence="10">
    <location>
        <begin position="108"/>
        <end position="144"/>
    </location>
</feature>
<dbReference type="PANTHER" id="PTHR43065">
    <property type="entry name" value="SENSOR HISTIDINE KINASE"/>
    <property type="match status" value="1"/>
</dbReference>
<keyword evidence="5" id="KW-0418">Kinase</keyword>